<feature type="transmembrane region" description="Helical" evidence="1">
    <location>
        <begin position="15"/>
        <end position="36"/>
    </location>
</feature>
<sequence length="424" mass="45096">MSKWRWILQQYGQRLWVRVWFFCLAAVGVALCGAMVDKAGSLPRFIQVEAEAVSGILDILASSMLAVTTFSLSIMVSAYSAAASSTTPRANKLMLRDNTSQNALSVFIGAFLFSLAGIIGLSSGLYGGGGRLVLFLATLGVVVLIVVVLIGWINYLSRLGRVGETIDLVERATAGAMRARGLAPCLGGCPMDAEAGLPHGKPLLSPAIGYIQYIDMAGLSRIAEDRKLDVHLQVLPGHFNDSVQPLMHVTGNADEEACAALIAAVTIGDERSFDQDPRFGLVVLSEIACRALSPAVNDPGTAIDVIGTGLRLMGQWLDMDRAQDGKVEFPRVHVPALRLCDMFEDLFWGIARDGALNVAIGVRLQKAFLALAQMEGGKAAQEAALLSRIACQFSDAALVIEADRKRVGEIAAEVQVAAEGKAVA</sequence>
<dbReference type="Proteomes" id="UP001380822">
    <property type="component" value="Unassembled WGS sequence"/>
</dbReference>
<comment type="caution">
    <text evidence="2">The sequence shown here is derived from an EMBL/GenBank/DDBJ whole genome shotgun (WGS) entry which is preliminary data.</text>
</comment>
<keyword evidence="1" id="KW-0812">Transmembrane</keyword>
<accession>A0ABU7ZQX5</accession>
<keyword evidence="1" id="KW-1133">Transmembrane helix</keyword>
<feature type="transmembrane region" description="Helical" evidence="1">
    <location>
        <begin position="132"/>
        <end position="153"/>
    </location>
</feature>
<evidence type="ECO:0000313" key="2">
    <source>
        <dbReference type="EMBL" id="MEH0097170.1"/>
    </source>
</evidence>
<gene>
    <name evidence="2" type="ORF">V6L76_12965</name>
</gene>
<evidence type="ECO:0000313" key="3">
    <source>
        <dbReference type="Proteomes" id="UP001380822"/>
    </source>
</evidence>
<feature type="transmembrane region" description="Helical" evidence="1">
    <location>
        <begin position="56"/>
        <end position="82"/>
    </location>
</feature>
<keyword evidence="3" id="KW-1185">Reference proteome</keyword>
<organism evidence="2 3">
    <name type="scientific">Pannonibacter anstelovis</name>
    <dbReference type="NCBI Taxonomy" id="3121537"/>
    <lineage>
        <taxon>Bacteria</taxon>
        <taxon>Pseudomonadati</taxon>
        <taxon>Pseudomonadota</taxon>
        <taxon>Alphaproteobacteria</taxon>
        <taxon>Hyphomicrobiales</taxon>
        <taxon>Stappiaceae</taxon>
        <taxon>Pannonibacter</taxon>
    </lineage>
</organism>
<name>A0ABU7ZQX5_9HYPH</name>
<dbReference type="EMBL" id="JBAKBE010000007">
    <property type="protein sequence ID" value="MEH0097170.1"/>
    <property type="molecule type" value="Genomic_DNA"/>
</dbReference>
<feature type="transmembrane region" description="Helical" evidence="1">
    <location>
        <begin position="103"/>
        <end position="126"/>
    </location>
</feature>
<dbReference type="InterPro" id="IPR018723">
    <property type="entry name" value="DUF2254_membrane"/>
</dbReference>
<dbReference type="Pfam" id="PF10011">
    <property type="entry name" value="DUF2254"/>
    <property type="match status" value="1"/>
</dbReference>
<dbReference type="RefSeq" id="WP_334251674.1">
    <property type="nucleotide sequence ID" value="NZ_JBAKBE010000007.1"/>
</dbReference>
<protein>
    <submittedName>
        <fullName evidence="2">DUF2254 domain-containing protein</fullName>
    </submittedName>
</protein>
<keyword evidence="1" id="KW-0472">Membrane</keyword>
<proteinExistence type="predicted"/>
<reference evidence="2 3" key="1">
    <citation type="submission" date="2024-02" db="EMBL/GenBank/DDBJ databases">
        <title>A new putative Pannonibacter species isolated from two cases of bloodstream infections in paediatric patients.</title>
        <authorList>
            <person name="Castellana S."/>
            <person name="De Laurentiis V."/>
            <person name="Grassi M."/>
            <person name="De Leonardis F."/>
            <person name="Mosca A."/>
            <person name="De Carlo C."/>
            <person name="Sparapano E."/>
            <person name="Ronga L."/>
            <person name="Santacroce L."/>
            <person name="Chironna M."/>
            <person name="De Robertis A."/>
            <person name="Bianco A."/>
            <person name="Del Sambro L."/>
            <person name="Capozzi L."/>
            <person name="Parisi A."/>
        </authorList>
    </citation>
    <scope>NUCLEOTIDE SEQUENCE [LARGE SCALE GENOMIC DNA]</scope>
    <source>
        <strain evidence="2 3">Pt2</strain>
    </source>
</reference>
<evidence type="ECO:0000256" key="1">
    <source>
        <dbReference type="SAM" id="Phobius"/>
    </source>
</evidence>